<organism evidence="3">
    <name type="scientific">Caenorhabditis brenneri</name>
    <name type="common">Nematode worm</name>
    <dbReference type="NCBI Taxonomy" id="135651"/>
    <lineage>
        <taxon>Eukaryota</taxon>
        <taxon>Metazoa</taxon>
        <taxon>Ecdysozoa</taxon>
        <taxon>Nematoda</taxon>
        <taxon>Chromadorea</taxon>
        <taxon>Rhabditida</taxon>
        <taxon>Rhabditina</taxon>
        <taxon>Rhabditomorpha</taxon>
        <taxon>Rhabditoidea</taxon>
        <taxon>Rhabditidae</taxon>
        <taxon>Peloderinae</taxon>
        <taxon>Caenorhabditis</taxon>
    </lineage>
</organism>
<evidence type="ECO:0000313" key="3">
    <source>
        <dbReference type="Proteomes" id="UP000008068"/>
    </source>
</evidence>
<dbReference type="Proteomes" id="UP000008068">
    <property type="component" value="Unassembled WGS sequence"/>
</dbReference>
<dbReference type="InParanoid" id="G0PE11"/>
<reference evidence="3" key="1">
    <citation type="submission" date="2011-07" db="EMBL/GenBank/DDBJ databases">
        <authorList>
            <consortium name="Caenorhabditis brenneri Sequencing and Analysis Consortium"/>
            <person name="Wilson R.K."/>
        </authorList>
    </citation>
    <scope>NUCLEOTIDE SEQUENCE [LARGE SCALE GENOMIC DNA]</scope>
    <source>
        <strain evidence="3">PB2801</strain>
    </source>
</reference>
<dbReference type="AlphaFoldDB" id="G0PE11"/>
<accession>G0PE11</accession>
<feature type="compositionally biased region" description="Acidic residues" evidence="1">
    <location>
        <begin position="19"/>
        <end position="30"/>
    </location>
</feature>
<dbReference type="EMBL" id="GL380300">
    <property type="protein sequence ID" value="EGT52631.1"/>
    <property type="molecule type" value="Genomic_DNA"/>
</dbReference>
<feature type="region of interest" description="Disordered" evidence="1">
    <location>
        <begin position="1"/>
        <end position="48"/>
    </location>
</feature>
<evidence type="ECO:0000256" key="1">
    <source>
        <dbReference type="SAM" id="MobiDB-lite"/>
    </source>
</evidence>
<proteinExistence type="predicted"/>
<gene>
    <name evidence="2" type="ORF">CAEBREN_13292</name>
</gene>
<protein>
    <submittedName>
        <fullName evidence="2">Uncharacterized protein</fullName>
    </submittedName>
</protein>
<name>G0PE11_CAEBE</name>
<feature type="compositionally biased region" description="Basic and acidic residues" evidence="1">
    <location>
        <begin position="31"/>
        <end position="47"/>
    </location>
</feature>
<keyword evidence="3" id="KW-1185">Reference proteome</keyword>
<sequence length="118" mass="13825">MYHCVGGTDDTDSVVQNDLLEDGEISDEELKEEKKETVKEKPKRERITFSPNENKKSYYILKWKFRIRKSLMRRRDDERGIHVDQMTEGGITHLVEDHKKTEKGITKGTTNLPVTNIF</sequence>
<evidence type="ECO:0000313" key="2">
    <source>
        <dbReference type="EMBL" id="EGT52631.1"/>
    </source>
</evidence>
<dbReference type="HOGENOM" id="CLU_2075226_0_0_1"/>